<sequence>MDLPIVEKTRARMVELVDWIFSNSICIRPYLSMFVFRFYILRAAFAKEGSQFDSHQFDTKMDDFFIKD</sequence>
<reference evidence="2" key="1">
    <citation type="journal article" date="2022" name="Mol. Ecol. Resour.">
        <title>The genomes of chicory, endive, great burdock and yacon provide insights into Asteraceae palaeo-polyploidization history and plant inulin production.</title>
        <authorList>
            <person name="Fan W."/>
            <person name="Wang S."/>
            <person name="Wang H."/>
            <person name="Wang A."/>
            <person name="Jiang F."/>
            <person name="Liu H."/>
            <person name="Zhao H."/>
            <person name="Xu D."/>
            <person name="Zhang Y."/>
        </authorList>
    </citation>
    <scope>NUCLEOTIDE SEQUENCE [LARGE SCALE GENOMIC DNA]</scope>
    <source>
        <strain evidence="2">cv. Yunnan</strain>
    </source>
</reference>
<evidence type="ECO:0000313" key="1">
    <source>
        <dbReference type="EMBL" id="KAI3725556.1"/>
    </source>
</evidence>
<organism evidence="1 2">
    <name type="scientific">Smallanthus sonchifolius</name>
    <dbReference type="NCBI Taxonomy" id="185202"/>
    <lineage>
        <taxon>Eukaryota</taxon>
        <taxon>Viridiplantae</taxon>
        <taxon>Streptophyta</taxon>
        <taxon>Embryophyta</taxon>
        <taxon>Tracheophyta</taxon>
        <taxon>Spermatophyta</taxon>
        <taxon>Magnoliopsida</taxon>
        <taxon>eudicotyledons</taxon>
        <taxon>Gunneridae</taxon>
        <taxon>Pentapetalae</taxon>
        <taxon>asterids</taxon>
        <taxon>campanulids</taxon>
        <taxon>Asterales</taxon>
        <taxon>Asteraceae</taxon>
        <taxon>Asteroideae</taxon>
        <taxon>Heliantheae alliance</taxon>
        <taxon>Millerieae</taxon>
        <taxon>Smallanthus</taxon>
    </lineage>
</organism>
<comment type="caution">
    <text evidence="1">The sequence shown here is derived from an EMBL/GenBank/DDBJ whole genome shotgun (WGS) entry which is preliminary data.</text>
</comment>
<name>A0ACB9BU32_9ASTR</name>
<protein>
    <submittedName>
        <fullName evidence="1">Uncharacterized protein</fullName>
    </submittedName>
</protein>
<proteinExistence type="predicted"/>
<accession>A0ACB9BU32</accession>
<dbReference type="EMBL" id="CM042039">
    <property type="protein sequence ID" value="KAI3725556.1"/>
    <property type="molecule type" value="Genomic_DNA"/>
</dbReference>
<dbReference type="Proteomes" id="UP001056120">
    <property type="component" value="Linkage Group LG22"/>
</dbReference>
<keyword evidence="2" id="KW-1185">Reference proteome</keyword>
<gene>
    <name evidence="1" type="ORF">L1987_65346</name>
</gene>
<reference evidence="1 2" key="2">
    <citation type="journal article" date="2022" name="Mol. Ecol. Resour.">
        <title>The genomes of chicory, endive, great burdock and yacon provide insights into Asteraceae paleo-polyploidization history and plant inulin production.</title>
        <authorList>
            <person name="Fan W."/>
            <person name="Wang S."/>
            <person name="Wang H."/>
            <person name="Wang A."/>
            <person name="Jiang F."/>
            <person name="Liu H."/>
            <person name="Zhao H."/>
            <person name="Xu D."/>
            <person name="Zhang Y."/>
        </authorList>
    </citation>
    <scope>NUCLEOTIDE SEQUENCE [LARGE SCALE GENOMIC DNA]</scope>
    <source>
        <strain evidence="2">cv. Yunnan</strain>
        <tissue evidence="1">Leaves</tissue>
    </source>
</reference>
<evidence type="ECO:0000313" key="2">
    <source>
        <dbReference type="Proteomes" id="UP001056120"/>
    </source>
</evidence>